<evidence type="ECO:0000313" key="5">
    <source>
        <dbReference type="Proteomes" id="UP001174936"/>
    </source>
</evidence>
<feature type="compositionally biased region" description="Polar residues" evidence="2">
    <location>
        <begin position="157"/>
        <end position="172"/>
    </location>
</feature>
<keyword evidence="1" id="KW-0175">Coiled coil</keyword>
<dbReference type="SUPFAM" id="SSF47459">
    <property type="entry name" value="HLH, helix-loop-helix DNA-binding domain"/>
    <property type="match status" value="1"/>
</dbReference>
<feature type="coiled-coil region" evidence="1">
    <location>
        <begin position="259"/>
        <end position="286"/>
    </location>
</feature>
<evidence type="ECO:0000256" key="2">
    <source>
        <dbReference type="SAM" id="MobiDB-lite"/>
    </source>
</evidence>
<feature type="compositionally biased region" description="Basic residues" evidence="2">
    <location>
        <begin position="138"/>
        <end position="156"/>
    </location>
</feature>
<dbReference type="Gene3D" id="4.10.280.10">
    <property type="entry name" value="Helix-loop-helix DNA-binding domain"/>
    <property type="match status" value="1"/>
</dbReference>
<dbReference type="AlphaFoldDB" id="A0AA39Y482"/>
<reference evidence="4" key="1">
    <citation type="submission" date="2023-06" db="EMBL/GenBank/DDBJ databases">
        <title>Genome-scale phylogeny and comparative genomics of the fungal order Sordariales.</title>
        <authorList>
            <consortium name="Lawrence Berkeley National Laboratory"/>
            <person name="Hensen N."/>
            <person name="Bonometti L."/>
            <person name="Westerberg I."/>
            <person name="Brannstrom I.O."/>
            <person name="Guillou S."/>
            <person name="Cros-Aarteil S."/>
            <person name="Calhoun S."/>
            <person name="Haridas S."/>
            <person name="Kuo A."/>
            <person name="Mondo S."/>
            <person name="Pangilinan J."/>
            <person name="Riley R."/>
            <person name="Labutti K."/>
            <person name="Andreopoulos B."/>
            <person name="Lipzen A."/>
            <person name="Chen C."/>
            <person name="Yanf M."/>
            <person name="Daum C."/>
            <person name="Ng V."/>
            <person name="Clum A."/>
            <person name="Steindorff A."/>
            <person name="Ohm R."/>
            <person name="Martin F."/>
            <person name="Silar P."/>
            <person name="Natvig D."/>
            <person name="Lalanne C."/>
            <person name="Gautier V."/>
            <person name="Ament-Velasquez S.L."/>
            <person name="Kruys A."/>
            <person name="Hutchinson M.I."/>
            <person name="Powell A.J."/>
            <person name="Barry K."/>
            <person name="Miller A.N."/>
            <person name="Grigoriev I.V."/>
            <person name="Debuchy R."/>
            <person name="Gladieux P."/>
            <person name="Thoren M.H."/>
            <person name="Johannesson H."/>
        </authorList>
    </citation>
    <scope>NUCLEOTIDE SEQUENCE</scope>
    <source>
        <strain evidence="4">SMH2532-1</strain>
    </source>
</reference>
<dbReference type="EMBL" id="JAULSV010000004">
    <property type="protein sequence ID" value="KAK0645749.1"/>
    <property type="molecule type" value="Genomic_DNA"/>
</dbReference>
<dbReference type="InterPro" id="IPR036638">
    <property type="entry name" value="HLH_DNA-bd_sf"/>
</dbReference>
<dbReference type="PANTHER" id="PTHR47336:SF2">
    <property type="entry name" value="TRANSCRIPTION FACTOR HMS1-RELATED"/>
    <property type="match status" value="1"/>
</dbReference>
<dbReference type="PROSITE" id="PS50888">
    <property type="entry name" value="BHLH"/>
    <property type="match status" value="1"/>
</dbReference>
<sequence length="307" mass="33562">MDLDTSKDDLSPNTVGCEYPELASWGTFPDEISDGSAVWVNGLYLADPDWTSFSIGGGLLSSAVWPAAEIDSEVCEQQQLFSPAPEEDAAVSPTCSWSPPSSPVDAFDTITAPKPKPRSQTNFRPMQATRNPSSLVTKSKRTTSLRTAARKPRKSPGKTSPRTTALSPQTSRGGYEESTDSDKLQARKNHNVVEKQYRNRLNAQFERLLSVLLPAGQQAMPAPKDGEQPEFTAGKRRYSDDSDMGLAGEDRRLSKAEVLDVATNRIKELEADRARLLHEKKELVQSMELMNGALAGVTVRGRPRAGL</sequence>
<feature type="region of interest" description="Disordered" evidence="2">
    <location>
        <begin position="80"/>
        <end position="188"/>
    </location>
</feature>
<feature type="domain" description="BHLH" evidence="3">
    <location>
        <begin position="185"/>
        <end position="269"/>
    </location>
</feature>
<proteinExistence type="predicted"/>
<protein>
    <recommendedName>
        <fullName evidence="3">BHLH domain-containing protein</fullName>
    </recommendedName>
</protein>
<gene>
    <name evidence="4" type="ORF">B0T16DRAFT_411860</name>
</gene>
<comment type="caution">
    <text evidence="4">The sequence shown here is derived from an EMBL/GenBank/DDBJ whole genome shotgun (WGS) entry which is preliminary data.</text>
</comment>
<name>A0AA39Y482_9PEZI</name>
<feature type="compositionally biased region" description="Polar residues" evidence="2">
    <location>
        <begin position="118"/>
        <end position="137"/>
    </location>
</feature>
<dbReference type="Proteomes" id="UP001174936">
    <property type="component" value="Unassembled WGS sequence"/>
</dbReference>
<dbReference type="PANTHER" id="PTHR47336">
    <property type="entry name" value="TRANSCRIPTION FACTOR HMS1-RELATED"/>
    <property type="match status" value="1"/>
</dbReference>
<dbReference type="InterPro" id="IPR011598">
    <property type="entry name" value="bHLH_dom"/>
</dbReference>
<evidence type="ECO:0000313" key="4">
    <source>
        <dbReference type="EMBL" id="KAK0645749.1"/>
    </source>
</evidence>
<feature type="region of interest" description="Disordered" evidence="2">
    <location>
        <begin position="218"/>
        <end position="246"/>
    </location>
</feature>
<dbReference type="SMART" id="SM00353">
    <property type="entry name" value="HLH"/>
    <property type="match status" value="1"/>
</dbReference>
<accession>A0AA39Y482</accession>
<keyword evidence="5" id="KW-1185">Reference proteome</keyword>
<evidence type="ECO:0000256" key="1">
    <source>
        <dbReference type="SAM" id="Coils"/>
    </source>
</evidence>
<dbReference type="GO" id="GO:0046983">
    <property type="term" value="F:protein dimerization activity"/>
    <property type="evidence" value="ECO:0007669"/>
    <property type="project" value="InterPro"/>
</dbReference>
<dbReference type="InterPro" id="IPR052099">
    <property type="entry name" value="Regulatory_TF_Diverse"/>
</dbReference>
<dbReference type="Pfam" id="PF00010">
    <property type="entry name" value="HLH"/>
    <property type="match status" value="1"/>
</dbReference>
<organism evidence="4 5">
    <name type="scientific">Cercophora newfieldiana</name>
    <dbReference type="NCBI Taxonomy" id="92897"/>
    <lineage>
        <taxon>Eukaryota</taxon>
        <taxon>Fungi</taxon>
        <taxon>Dikarya</taxon>
        <taxon>Ascomycota</taxon>
        <taxon>Pezizomycotina</taxon>
        <taxon>Sordariomycetes</taxon>
        <taxon>Sordariomycetidae</taxon>
        <taxon>Sordariales</taxon>
        <taxon>Lasiosphaeriaceae</taxon>
        <taxon>Cercophora</taxon>
    </lineage>
</organism>
<evidence type="ECO:0000259" key="3">
    <source>
        <dbReference type="PROSITE" id="PS50888"/>
    </source>
</evidence>